<evidence type="ECO:0000256" key="1">
    <source>
        <dbReference type="SAM" id="MobiDB-lite"/>
    </source>
</evidence>
<accession>A0ABW3JCN7</accession>
<reference evidence="3" key="1">
    <citation type="journal article" date="2019" name="Int. J. Syst. Evol. Microbiol.">
        <title>The Global Catalogue of Microorganisms (GCM) 10K type strain sequencing project: providing services to taxonomists for standard genome sequencing and annotation.</title>
        <authorList>
            <consortium name="The Broad Institute Genomics Platform"/>
            <consortium name="The Broad Institute Genome Sequencing Center for Infectious Disease"/>
            <person name="Wu L."/>
            <person name="Ma J."/>
        </authorList>
    </citation>
    <scope>NUCLEOTIDE SEQUENCE [LARGE SCALE GENOMIC DNA]</scope>
    <source>
        <strain evidence="3">CCUG 61697</strain>
    </source>
</reference>
<dbReference type="Proteomes" id="UP001597102">
    <property type="component" value="Unassembled WGS sequence"/>
</dbReference>
<gene>
    <name evidence="2" type="ORF">ACFQ2F_12535</name>
</gene>
<feature type="compositionally biased region" description="Basic and acidic residues" evidence="1">
    <location>
        <begin position="12"/>
        <end position="22"/>
    </location>
</feature>
<evidence type="ECO:0000313" key="3">
    <source>
        <dbReference type="Proteomes" id="UP001597102"/>
    </source>
</evidence>
<sequence>MSDTKITIQHDTIQRWAEERGGRPATVSDTGKGGEAGILRLDFEPDDAPGLERISWEEFFDKFEKERLVMMYQEKTEDGSISRFHKFVERETAQTD</sequence>
<comment type="caution">
    <text evidence="2">The sequence shown here is derived from an EMBL/GenBank/DDBJ whole genome shotgun (WGS) entry which is preliminary data.</text>
</comment>
<feature type="compositionally biased region" description="Polar residues" evidence="1">
    <location>
        <begin position="1"/>
        <end position="11"/>
    </location>
</feature>
<keyword evidence="3" id="KW-1185">Reference proteome</keyword>
<evidence type="ECO:0008006" key="4">
    <source>
        <dbReference type="Google" id="ProtNLM"/>
    </source>
</evidence>
<dbReference type="EMBL" id="JBHTJO010000001">
    <property type="protein sequence ID" value="MFD0987925.1"/>
    <property type="molecule type" value="Genomic_DNA"/>
</dbReference>
<feature type="region of interest" description="Disordered" evidence="1">
    <location>
        <begin position="1"/>
        <end position="36"/>
    </location>
</feature>
<name>A0ABW3JCN7_9HYPH</name>
<organism evidence="2 3">
    <name type="scientific">Methyloligella solikamskensis</name>
    <dbReference type="NCBI Taxonomy" id="1177756"/>
    <lineage>
        <taxon>Bacteria</taxon>
        <taxon>Pseudomonadati</taxon>
        <taxon>Pseudomonadota</taxon>
        <taxon>Alphaproteobacteria</taxon>
        <taxon>Hyphomicrobiales</taxon>
        <taxon>Hyphomicrobiaceae</taxon>
        <taxon>Methyloligella</taxon>
    </lineage>
</organism>
<protein>
    <recommendedName>
        <fullName evidence="4">1,4-alpha-glucan branching enzyme</fullName>
    </recommendedName>
</protein>
<proteinExistence type="predicted"/>
<evidence type="ECO:0000313" key="2">
    <source>
        <dbReference type="EMBL" id="MFD0987925.1"/>
    </source>
</evidence>
<dbReference type="RefSeq" id="WP_379090356.1">
    <property type="nucleotide sequence ID" value="NZ_JBHTJO010000001.1"/>
</dbReference>